<organism evidence="3 4">
    <name type="scientific">Heligmosomoides polygyrus</name>
    <name type="common">Parasitic roundworm</name>
    <dbReference type="NCBI Taxonomy" id="6339"/>
    <lineage>
        <taxon>Eukaryota</taxon>
        <taxon>Metazoa</taxon>
        <taxon>Ecdysozoa</taxon>
        <taxon>Nematoda</taxon>
        <taxon>Chromadorea</taxon>
        <taxon>Rhabditida</taxon>
        <taxon>Rhabditina</taxon>
        <taxon>Rhabditomorpha</taxon>
        <taxon>Strongyloidea</taxon>
        <taxon>Heligmosomidae</taxon>
        <taxon>Heligmosomoides</taxon>
    </lineage>
</organism>
<keyword evidence="3" id="KW-1185">Reference proteome</keyword>
<accession>A0A3P7Z4R9</accession>
<feature type="region of interest" description="Disordered" evidence="1">
    <location>
        <begin position="1"/>
        <end position="52"/>
    </location>
</feature>
<reference evidence="4" key="2">
    <citation type="submission" date="2019-09" db="UniProtKB">
        <authorList>
            <consortium name="WormBaseParasite"/>
        </authorList>
    </citation>
    <scope>IDENTIFICATION</scope>
</reference>
<gene>
    <name evidence="2" type="ORF">HPBE_LOCUS13168</name>
</gene>
<feature type="compositionally biased region" description="Basic and acidic residues" evidence="1">
    <location>
        <begin position="12"/>
        <end position="22"/>
    </location>
</feature>
<accession>A0A183FXA6</accession>
<evidence type="ECO:0000313" key="2">
    <source>
        <dbReference type="EMBL" id="VDO95151.1"/>
    </source>
</evidence>
<evidence type="ECO:0000313" key="4">
    <source>
        <dbReference type="WBParaSite" id="HPBE_0001316701-mRNA-1"/>
    </source>
</evidence>
<name>A0A183FXA6_HELPZ</name>
<dbReference type="Proteomes" id="UP000050761">
    <property type="component" value="Unassembled WGS sequence"/>
</dbReference>
<protein>
    <submittedName>
        <fullName evidence="4">Granulins domain-containing protein</fullName>
    </submittedName>
</protein>
<dbReference type="WBParaSite" id="HPBE_0001316701-mRNA-1">
    <property type="protein sequence ID" value="HPBE_0001316701-mRNA-1"/>
    <property type="gene ID" value="HPBE_0001316701"/>
</dbReference>
<dbReference type="AlphaFoldDB" id="A0A183FXA6"/>
<proteinExistence type="predicted"/>
<evidence type="ECO:0000256" key="1">
    <source>
        <dbReference type="SAM" id="MobiDB-lite"/>
    </source>
</evidence>
<reference evidence="2 3" key="1">
    <citation type="submission" date="2018-11" db="EMBL/GenBank/DDBJ databases">
        <authorList>
            <consortium name="Pathogen Informatics"/>
        </authorList>
    </citation>
    <scope>NUCLEOTIDE SEQUENCE [LARGE SCALE GENOMIC DNA]</scope>
</reference>
<evidence type="ECO:0000313" key="3">
    <source>
        <dbReference type="Proteomes" id="UP000050761"/>
    </source>
</evidence>
<sequence>MEWAAATGAQDTVDKRKSESMRKARLASVEWQKGAEPAAIDGGGAARPAGTPLAEEVPWPKCTWATWTTRPTAACAENCSAGRACCPEWHLRCCAVEPLTRIREVASSCPLSPVLGAVLQKK</sequence>
<dbReference type="EMBL" id="UZAH01027805">
    <property type="protein sequence ID" value="VDO95151.1"/>
    <property type="molecule type" value="Genomic_DNA"/>
</dbReference>